<dbReference type="KEGG" id="dfa:DFA_06575"/>
<reference evidence="3" key="1">
    <citation type="journal article" date="2011" name="Genome Res.">
        <title>Phylogeny-wide analysis of social amoeba genomes highlights ancient origins for complex intercellular communication.</title>
        <authorList>
            <person name="Heidel A.J."/>
            <person name="Lawal H.M."/>
            <person name="Felder M."/>
            <person name="Schilde C."/>
            <person name="Helps N.R."/>
            <person name="Tunggal B."/>
            <person name="Rivero F."/>
            <person name="John U."/>
            <person name="Schleicher M."/>
            <person name="Eichinger L."/>
            <person name="Platzer M."/>
            <person name="Noegel A.A."/>
            <person name="Schaap P."/>
            <person name="Gloeckner G."/>
        </authorList>
    </citation>
    <scope>NUCLEOTIDE SEQUENCE [LARGE SCALE GENOMIC DNA]</scope>
    <source>
        <strain evidence="3">SH3</strain>
    </source>
</reference>
<protein>
    <submittedName>
        <fullName evidence="2">Uncharacterized protein</fullName>
    </submittedName>
</protein>
<accession>F4PJD9</accession>
<evidence type="ECO:0000313" key="3">
    <source>
        <dbReference type="Proteomes" id="UP000007797"/>
    </source>
</evidence>
<proteinExistence type="predicted"/>
<keyword evidence="3" id="KW-1185">Reference proteome</keyword>
<dbReference type="GeneID" id="14875917"/>
<dbReference type="EMBL" id="GL883007">
    <property type="protein sequence ID" value="EGG24425.1"/>
    <property type="molecule type" value="Genomic_DNA"/>
</dbReference>
<evidence type="ECO:0000256" key="1">
    <source>
        <dbReference type="SAM" id="MobiDB-lite"/>
    </source>
</evidence>
<gene>
    <name evidence="2" type="ORF">DFA_06575</name>
</gene>
<organism evidence="2 3">
    <name type="scientific">Cavenderia fasciculata</name>
    <name type="common">Slime mold</name>
    <name type="synonym">Dictyostelium fasciculatum</name>
    <dbReference type="NCBI Taxonomy" id="261658"/>
    <lineage>
        <taxon>Eukaryota</taxon>
        <taxon>Amoebozoa</taxon>
        <taxon>Evosea</taxon>
        <taxon>Eumycetozoa</taxon>
        <taxon>Dictyostelia</taxon>
        <taxon>Acytosteliales</taxon>
        <taxon>Cavenderiaceae</taxon>
        <taxon>Cavenderia</taxon>
    </lineage>
</organism>
<dbReference type="AlphaFoldDB" id="F4PJD9"/>
<feature type="compositionally biased region" description="Low complexity" evidence="1">
    <location>
        <begin position="21"/>
        <end position="31"/>
    </location>
</feature>
<feature type="region of interest" description="Disordered" evidence="1">
    <location>
        <begin position="1"/>
        <end position="31"/>
    </location>
</feature>
<name>F4PJD9_CACFS</name>
<evidence type="ECO:0000313" key="2">
    <source>
        <dbReference type="EMBL" id="EGG24425.1"/>
    </source>
</evidence>
<dbReference type="Proteomes" id="UP000007797">
    <property type="component" value="Unassembled WGS sequence"/>
</dbReference>
<dbReference type="RefSeq" id="XP_004362276.1">
    <property type="nucleotide sequence ID" value="XM_004362219.1"/>
</dbReference>
<sequence length="121" mass="13783">MNMFESLKKLIPPKTKKSNRSRVCTSRCRSRNNVSEIKDNTPKQQQHFQDSMETYVPERHHHYSILLLLYDGATPPSSNQYSLPVDNEQGSIAACSLLFQSQPTHDPPTNSTLIINTKAPR</sequence>